<accession>A0A1Z4LMY0</accession>
<gene>
    <name evidence="2" type="ORF">NIES267_19380</name>
</gene>
<evidence type="ECO:0000256" key="1">
    <source>
        <dbReference type="SAM" id="Phobius"/>
    </source>
</evidence>
<keyword evidence="1" id="KW-0472">Membrane</keyword>
<dbReference type="AlphaFoldDB" id="A0A1Z4LMY0"/>
<sequence>MKLLTKVSAGLLLSFGSLFLMHVTVEALSTKNHQATQEEKQQMAHRAFAGLTLGLSGVGLGSLLIMSLKKQNHKQLTSHLQSTFYRLVEEQRGQISLLRFAKEAEVTGEEAKLFLDSKAQEFNATFDHSQNGGVYYHFHF</sequence>
<feature type="transmembrane region" description="Helical" evidence="1">
    <location>
        <begin position="43"/>
        <end position="66"/>
    </location>
</feature>
<proteinExistence type="predicted"/>
<dbReference type="Proteomes" id="UP000218418">
    <property type="component" value="Chromosome"/>
</dbReference>
<keyword evidence="1" id="KW-0812">Transmembrane</keyword>
<name>A0A1Z4LMY0_9CYAN</name>
<evidence type="ECO:0000313" key="3">
    <source>
        <dbReference type="Proteomes" id="UP000218418"/>
    </source>
</evidence>
<protein>
    <submittedName>
        <fullName evidence="2">Uncharacterized protein</fullName>
    </submittedName>
</protein>
<keyword evidence="3" id="KW-1185">Reference proteome</keyword>
<keyword evidence="1" id="KW-1133">Transmembrane helix</keyword>
<organism evidence="2 3">
    <name type="scientific">Calothrix parasitica NIES-267</name>
    <dbReference type="NCBI Taxonomy" id="1973488"/>
    <lineage>
        <taxon>Bacteria</taxon>
        <taxon>Bacillati</taxon>
        <taxon>Cyanobacteriota</taxon>
        <taxon>Cyanophyceae</taxon>
        <taxon>Nostocales</taxon>
        <taxon>Calotrichaceae</taxon>
        <taxon>Calothrix</taxon>
    </lineage>
</organism>
<dbReference type="OrthoDB" id="574450at2"/>
<reference evidence="2 3" key="1">
    <citation type="submission" date="2017-06" db="EMBL/GenBank/DDBJ databases">
        <title>Genome sequencing of cyanobaciteial culture collection at National Institute for Environmental Studies (NIES).</title>
        <authorList>
            <person name="Hirose Y."/>
            <person name="Shimura Y."/>
            <person name="Fujisawa T."/>
            <person name="Nakamura Y."/>
            <person name="Kawachi M."/>
        </authorList>
    </citation>
    <scope>NUCLEOTIDE SEQUENCE [LARGE SCALE GENOMIC DNA]</scope>
    <source>
        <strain evidence="2 3">NIES-267</strain>
    </source>
</reference>
<dbReference type="EMBL" id="AP018227">
    <property type="protein sequence ID" value="BAY82458.1"/>
    <property type="molecule type" value="Genomic_DNA"/>
</dbReference>
<evidence type="ECO:0000313" key="2">
    <source>
        <dbReference type="EMBL" id="BAY82458.1"/>
    </source>
</evidence>